<evidence type="ECO:0000313" key="3">
    <source>
        <dbReference type="EMBL" id="CAB3408358.1"/>
    </source>
</evidence>
<evidence type="ECO:0000313" key="4">
    <source>
        <dbReference type="Proteomes" id="UP000494206"/>
    </source>
</evidence>
<dbReference type="Pfam" id="PF13325">
    <property type="entry name" value="MCRS_N"/>
    <property type="match status" value="1"/>
</dbReference>
<dbReference type="OrthoDB" id="10262769at2759"/>
<feature type="compositionally biased region" description="Polar residues" evidence="1">
    <location>
        <begin position="92"/>
        <end position="116"/>
    </location>
</feature>
<dbReference type="EMBL" id="CADEPM010000007">
    <property type="protein sequence ID" value="CAB3408358.1"/>
    <property type="molecule type" value="Genomic_DNA"/>
</dbReference>
<feature type="compositionally biased region" description="Basic and acidic residues" evidence="1">
    <location>
        <begin position="62"/>
        <end position="73"/>
    </location>
</feature>
<dbReference type="SMART" id="SM00240">
    <property type="entry name" value="FHA"/>
    <property type="match status" value="1"/>
</dbReference>
<feature type="region of interest" description="Disordered" evidence="1">
    <location>
        <begin position="33"/>
        <end position="153"/>
    </location>
</feature>
<feature type="compositionally biased region" description="Basic and acidic residues" evidence="1">
    <location>
        <begin position="117"/>
        <end position="141"/>
    </location>
</feature>
<dbReference type="GO" id="GO:0044545">
    <property type="term" value="C:NSL complex"/>
    <property type="evidence" value="ECO:0007669"/>
    <property type="project" value="TreeGrafter"/>
</dbReference>
<reference evidence="3 4" key="1">
    <citation type="submission" date="2020-04" db="EMBL/GenBank/DDBJ databases">
        <authorList>
            <person name="Laetsch R D."/>
            <person name="Stevens L."/>
            <person name="Kumar S."/>
            <person name="Blaxter L. M."/>
        </authorList>
    </citation>
    <scope>NUCLEOTIDE SEQUENCE [LARGE SCALE GENOMIC DNA]</scope>
</reference>
<proteinExistence type="predicted"/>
<dbReference type="PANTHER" id="PTHR13233">
    <property type="entry name" value="MICROSPHERULE PROTEIN 1"/>
    <property type="match status" value="1"/>
</dbReference>
<dbReference type="GO" id="GO:0071339">
    <property type="term" value="C:MLL1 complex"/>
    <property type="evidence" value="ECO:0007669"/>
    <property type="project" value="InterPro"/>
</dbReference>
<name>A0A8S1F2X3_9PELO</name>
<evidence type="ECO:0000259" key="2">
    <source>
        <dbReference type="PROSITE" id="PS50006"/>
    </source>
</evidence>
<evidence type="ECO:0000256" key="1">
    <source>
        <dbReference type="SAM" id="MobiDB-lite"/>
    </source>
</evidence>
<dbReference type="Gene3D" id="2.60.200.20">
    <property type="match status" value="1"/>
</dbReference>
<dbReference type="InterPro" id="IPR037912">
    <property type="entry name" value="MCRS1"/>
</dbReference>
<dbReference type="SUPFAM" id="SSF49879">
    <property type="entry name" value="SMAD/FHA domain"/>
    <property type="match status" value="1"/>
</dbReference>
<keyword evidence="4" id="KW-1185">Reference proteome</keyword>
<dbReference type="InterPro" id="IPR025999">
    <property type="entry name" value="MCRS_N"/>
</dbReference>
<accession>A0A8S1F2X3</accession>
<dbReference type="GO" id="GO:0045944">
    <property type="term" value="P:positive regulation of transcription by RNA polymerase II"/>
    <property type="evidence" value="ECO:0007669"/>
    <property type="project" value="TreeGrafter"/>
</dbReference>
<dbReference type="GO" id="GO:0031011">
    <property type="term" value="C:Ino80 complex"/>
    <property type="evidence" value="ECO:0007669"/>
    <property type="project" value="InterPro"/>
</dbReference>
<feature type="domain" description="FHA" evidence="2">
    <location>
        <begin position="364"/>
        <end position="426"/>
    </location>
</feature>
<dbReference type="InterPro" id="IPR008984">
    <property type="entry name" value="SMAD_FHA_dom_sf"/>
</dbReference>
<organism evidence="3 4">
    <name type="scientific">Caenorhabditis bovis</name>
    <dbReference type="NCBI Taxonomy" id="2654633"/>
    <lineage>
        <taxon>Eukaryota</taxon>
        <taxon>Metazoa</taxon>
        <taxon>Ecdysozoa</taxon>
        <taxon>Nematoda</taxon>
        <taxon>Chromadorea</taxon>
        <taxon>Rhabditida</taxon>
        <taxon>Rhabditina</taxon>
        <taxon>Rhabditomorpha</taxon>
        <taxon>Rhabditoidea</taxon>
        <taxon>Rhabditidae</taxon>
        <taxon>Peloderinae</taxon>
        <taxon>Caenorhabditis</taxon>
    </lineage>
</organism>
<dbReference type="PROSITE" id="PS50006">
    <property type="entry name" value="FHA_DOMAIN"/>
    <property type="match status" value="1"/>
</dbReference>
<dbReference type="Pfam" id="PF00498">
    <property type="entry name" value="FHA"/>
    <property type="match status" value="1"/>
</dbReference>
<dbReference type="InterPro" id="IPR000253">
    <property type="entry name" value="FHA_dom"/>
</dbReference>
<dbReference type="PANTHER" id="PTHR13233:SF0">
    <property type="entry name" value="MICROSPHERULE PROTEIN 1"/>
    <property type="match status" value="1"/>
</dbReference>
<dbReference type="Proteomes" id="UP000494206">
    <property type="component" value="Unassembled WGS sequence"/>
</dbReference>
<dbReference type="AlphaFoldDB" id="A0A8S1F2X3"/>
<gene>
    <name evidence="3" type="ORF">CBOVIS_LOCUS10146</name>
</gene>
<sequence length="495" mass="57226">MGDDLTKTSYSTRQYINEVAPVLEALLNIVSEIDSIDGNEKQRKRTLGDDQETPSKLASRRSTREIKRPKFDDELVDSSARMKRYGSRERSQTQCTESTPGPDDSTSSNQPGPSNSKNEKRKSSLEKGSDRSESRSSKKANEDDEDDEAETVHLREWPVVDDVIMATAMTHMKHAKAIYQTVRFSRNYTLEEVENRWFRLLYDEPFLEQCKKRFGVLSPEQILHIQARTPLSVEEDEFFQNEITAIEKVRKVTIADCALILDNNSMKFHPCRTPQFLLDYYRGLKNRNVTNNVNWIRIEKGSLNNSYSLDYLKPIRRLESRMDKLRSRPALDLSNLNFSEKLHNSTLAIIRGRFVKYTVRFETTTIGRNAPSMLNSQERVDIDLSIEGPASKISRKQAILELDKEKNEFKLTNTGQRAIFVDGKPVPMLMSTMLKDHSIIEIASIRLLFKRVCPAEMDPRVKQVISQRQRQRQQLQIPQQLLARPGQQREPQRNN</sequence>
<comment type="caution">
    <text evidence="3">The sequence shown here is derived from an EMBL/GenBank/DDBJ whole genome shotgun (WGS) entry which is preliminary data.</text>
</comment>
<protein>
    <recommendedName>
        <fullName evidence="2">FHA domain-containing protein</fullName>
    </recommendedName>
</protein>
<dbReference type="GO" id="GO:0002151">
    <property type="term" value="F:G-quadruplex RNA binding"/>
    <property type="evidence" value="ECO:0007669"/>
    <property type="project" value="InterPro"/>
</dbReference>